<organism evidence="2">
    <name type="scientific">Arundo donax</name>
    <name type="common">Giant reed</name>
    <name type="synonym">Donax arundinaceus</name>
    <dbReference type="NCBI Taxonomy" id="35708"/>
    <lineage>
        <taxon>Eukaryota</taxon>
        <taxon>Viridiplantae</taxon>
        <taxon>Streptophyta</taxon>
        <taxon>Embryophyta</taxon>
        <taxon>Tracheophyta</taxon>
        <taxon>Spermatophyta</taxon>
        <taxon>Magnoliopsida</taxon>
        <taxon>Liliopsida</taxon>
        <taxon>Poales</taxon>
        <taxon>Poaceae</taxon>
        <taxon>PACMAD clade</taxon>
        <taxon>Arundinoideae</taxon>
        <taxon>Arundineae</taxon>
        <taxon>Arundo</taxon>
    </lineage>
</organism>
<sequence>MTREEGREELRQPPRNREGRRKEAGGGGGGTRLNGSLLHHLHLFKIVCFRRTEIFH</sequence>
<protein>
    <submittedName>
        <fullName evidence="2">Uncharacterized protein</fullName>
    </submittedName>
</protein>
<evidence type="ECO:0000313" key="2">
    <source>
        <dbReference type="EMBL" id="JAE23641.1"/>
    </source>
</evidence>
<accession>A0A0A9GM91</accession>
<evidence type="ECO:0000256" key="1">
    <source>
        <dbReference type="SAM" id="MobiDB-lite"/>
    </source>
</evidence>
<proteinExistence type="predicted"/>
<dbReference type="AlphaFoldDB" id="A0A0A9GM91"/>
<name>A0A0A9GM91_ARUDO</name>
<feature type="compositionally biased region" description="Basic and acidic residues" evidence="1">
    <location>
        <begin position="1"/>
        <end position="24"/>
    </location>
</feature>
<feature type="region of interest" description="Disordered" evidence="1">
    <location>
        <begin position="1"/>
        <end position="35"/>
    </location>
</feature>
<dbReference type="EMBL" id="GBRH01174255">
    <property type="protein sequence ID" value="JAE23641.1"/>
    <property type="molecule type" value="Transcribed_RNA"/>
</dbReference>
<reference evidence="2" key="2">
    <citation type="journal article" date="2015" name="Data Brief">
        <title>Shoot transcriptome of the giant reed, Arundo donax.</title>
        <authorList>
            <person name="Barrero R.A."/>
            <person name="Guerrero F.D."/>
            <person name="Moolhuijzen P."/>
            <person name="Goolsby J.A."/>
            <person name="Tidwell J."/>
            <person name="Bellgard S.E."/>
            <person name="Bellgard M.I."/>
        </authorList>
    </citation>
    <scope>NUCLEOTIDE SEQUENCE</scope>
    <source>
        <tissue evidence="2">Shoot tissue taken approximately 20 cm above the soil surface</tissue>
    </source>
</reference>
<reference evidence="2" key="1">
    <citation type="submission" date="2014-09" db="EMBL/GenBank/DDBJ databases">
        <authorList>
            <person name="Magalhaes I.L.F."/>
            <person name="Oliveira U."/>
            <person name="Santos F.R."/>
            <person name="Vidigal T.H.D.A."/>
            <person name="Brescovit A.D."/>
            <person name="Santos A.J."/>
        </authorList>
    </citation>
    <scope>NUCLEOTIDE SEQUENCE</scope>
    <source>
        <tissue evidence="2">Shoot tissue taken approximately 20 cm above the soil surface</tissue>
    </source>
</reference>